<dbReference type="InterPro" id="IPR019974">
    <property type="entry name" value="XPG_CS"/>
</dbReference>
<feature type="region of interest" description="Disordered" evidence="13">
    <location>
        <begin position="504"/>
        <end position="533"/>
    </location>
</feature>
<evidence type="ECO:0000256" key="10">
    <source>
        <dbReference type="ARBA" id="ARBA00023204"/>
    </source>
</evidence>
<dbReference type="Pfam" id="PF00752">
    <property type="entry name" value="XPG_N"/>
    <property type="match status" value="1"/>
</dbReference>
<dbReference type="PANTHER" id="PTHR16171">
    <property type="entry name" value="DNA REPAIR PROTEIN COMPLEMENTING XP-G CELLS-RELATED"/>
    <property type="match status" value="1"/>
</dbReference>
<feature type="compositionally biased region" description="Polar residues" evidence="13">
    <location>
        <begin position="576"/>
        <end position="589"/>
    </location>
</feature>
<evidence type="ECO:0000256" key="9">
    <source>
        <dbReference type="ARBA" id="ARBA00022842"/>
    </source>
</evidence>
<dbReference type="PROSITE" id="PS00842">
    <property type="entry name" value="XPG_2"/>
    <property type="match status" value="1"/>
</dbReference>
<sequence length="1364" mass="149056">MGVKSLWTLLTPVGRPVMLETMEGKTVAIDSSIWIYQFQATMRAKDGRTLVNAHVLGFLRRICKLLFYGMKPVFVFDGGAPALKRSTLNERRKKKSGAAASHAKLAEKLLAAQMRREALKHVKGSQSSKGKSKVPTGPVELNEDTVFLEDLDPNAPKSPAKKKAVAEPKASPKKKFYDHDPYKLPDVNLDEQVAKATRSAAPDPRLATEEELRAFIEDMRPEDFDVTSPAFRELPTEVQYEIVGDLRLKSRQTSHTRLQQMLRAAPTPLDFSKQQIKQLQQRNTLTQQLLTTTDSIGKAHISIPVRIASERNKEYVLIKNEGAEGGWILGIKDTGGTTRDKPIVIDHDSDHEVGEESEDEDDMDMEEVDIPASATDVDPDLRNYRRKMALSSIATRYTPKKLAPLTTNPTAHTPSVPLFDLEDEEPGTEQLTANDEDIWGDDEEVALALQQSFDQSRSVSVADPDIEDQELAFAIQQSLDHKKATSRSTPDLERKKRLSAMFASGEQPVASSSKIAPEQITSTVGSSEMSDSSSSFSFGKPFLLLSSNPRSQLNSPIKEPRPSAPSPAVTPAKSALPTSGGQSSVFEKGSVSTSTFTSLLKPHVGGPAPAPAPARAAIQASPVPINTSPSVVYSRTDDKQNFVPSAAVEPPTARDDADVDGVGAHVEQTELATTSLPGSDDEIEMEEVVPPMQSTAVDHYAAPSKLSEGQSSRFSSKSKDGDEVIIAPTRDTEAIPMESEAPAPLSLSDSDDDMEEVVPSIQPASAHQKTATPKPTIGQFSNSLDGNEVNTRPTSTINAPTIHNTEDTSTIIPRSSTLDNESSTFILKPISRSPSPDEFAHRDSSPRPPSPTEDWDAAQEIDPVAEEGEFARFMSHVKGRDINDVRREIDDEIRVLDQQRKNALRDSEDVSQQMITQIMMMLRLFGIPYITAPMEAEAQCAKLVALGLVDGIITDDSDVFLFGGQRVFKNMFNQSKTVECFLLSDLGRELGLDQGTLIRLAYLLGSDYVDGLPGVGPVVAMELLKEFPGDDGLHKFKHWWQKVQTGKDKEDDNTSAFRKRFKKKFKDLYLSPEWPNSAVRDAYYHPTVDESEEPFKCGLPDLDALREYLREELGWQQNKVDDLLLPIISKMGKRTKTSALNKQGNLNEFFDVSGGSGTYAPRKRQAYASKRLQQVVSDFRKKRKSVGASGSSTPALDEDDDNDVEMIEGEEGDGVQEDEAPPKKRARKSKSTTVAQAGKGKGKTKEKSASTAKGKGKTKSTSGSGKGKGKATGKGKGKGKGKRKMTETSEEDEGIDMESSEDDFEPEGVSTTAPVRATRDGTGAEAEAVDVDVNDPPPLAVNLRPRPKPRPAYKGAARDVDVAE</sequence>
<dbReference type="SUPFAM" id="SSF47807">
    <property type="entry name" value="5' to 3' exonuclease, C-terminal subdomain"/>
    <property type="match status" value="1"/>
</dbReference>
<feature type="domain" description="XPG N-terminal" evidence="15">
    <location>
        <begin position="1"/>
        <end position="98"/>
    </location>
</feature>
<feature type="region of interest" description="Disordered" evidence="13">
    <location>
        <begin position="696"/>
        <end position="855"/>
    </location>
</feature>
<dbReference type="PRINTS" id="PR00066">
    <property type="entry name" value="XRODRMPGMNTG"/>
</dbReference>
<evidence type="ECO:0000259" key="15">
    <source>
        <dbReference type="SMART" id="SM00485"/>
    </source>
</evidence>
<comment type="similarity">
    <text evidence="3">Belongs to the XPG/RAD2 endonuclease family. XPG subfamily.</text>
</comment>
<proteinExistence type="inferred from homology"/>
<dbReference type="InterPro" id="IPR006084">
    <property type="entry name" value="XPG/Rad2"/>
</dbReference>
<feature type="region of interest" description="Disordered" evidence="13">
    <location>
        <begin position="1178"/>
        <end position="1364"/>
    </location>
</feature>
<dbReference type="PRINTS" id="PR00853">
    <property type="entry name" value="XPGRADSUPER"/>
</dbReference>
<dbReference type="CDD" id="cd09904">
    <property type="entry name" value="H3TH_XPG"/>
    <property type="match status" value="1"/>
</dbReference>
<dbReference type="Gene3D" id="3.40.50.1010">
    <property type="entry name" value="5'-nuclease"/>
    <property type="match status" value="2"/>
</dbReference>
<evidence type="ECO:0000313" key="17">
    <source>
        <dbReference type="Proteomes" id="UP000559256"/>
    </source>
</evidence>
<dbReference type="InterPro" id="IPR006086">
    <property type="entry name" value="XPG-I_dom"/>
</dbReference>
<feature type="compositionally biased region" description="Polar residues" evidence="13">
    <location>
        <begin position="509"/>
        <end position="525"/>
    </location>
</feature>
<dbReference type="GO" id="GO:0048256">
    <property type="term" value="F:flap endonuclease activity"/>
    <property type="evidence" value="ECO:0007669"/>
    <property type="project" value="UniProtKB-ARBA"/>
</dbReference>
<dbReference type="Gene3D" id="1.10.150.20">
    <property type="entry name" value="5' to 3' exonuclease, C-terminal subdomain"/>
    <property type="match status" value="1"/>
</dbReference>
<feature type="compositionally biased region" description="Acidic residues" evidence="13">
    <location>
        <begin position="1196"/>
        <end position="1219"/>
    </location>
</feature>
<dbReference type="OrthoDB" id="31113at2759"/>
<evidence type="ECO:0000256" key="4">
    <source>
        <dbReference type="ARBA" id="ARBA00022722"/>
    </source>
</evidence>
<keyword evidence="8" id="KW-0378">Hydrolase</keyword>
<dbReference type="InterPro" id="IPR001044">
    <property type="entry name" value="XPG/Rad2_eukaryotes"/>
</dbReference>
<dbReference type="GO" id="GO:0046872">
    <property type="term" value="F:metal ion binding"/>
    <property type="evidence" value="ECO:0007669"/>
    <property type="project" value="UniProtKB-KW"/>
</dbReference>
<dbReference type="InterPro" id="IPR029060">
    <property type="entry name" value="PIN-like_dom_sf"/>
</dbReference>
<name>A0A8H5GMT1_9AGAR</name>
<evidence type="ECO:0008006" key="18">
    <source>
        <dbReference type="Google" id="ProtNLM"/>
    </source>
</evidence>
<keyword evidence="11" id="KW-0539">Nucleus</keyword>
<evidence type="ECO:0000256" key="13">
    <source>
        <dbReference type="SAM" id="MobiDB-lite"/>
    </source>
</evidence>
<keyword evidence="7" id="KW-0227">DNA damage</keyword>
<dbReference type="InterPro" id="IPR008918">
    <property type="entry name" value="HhH2"/>
</dbReference>
<comment type="subcellular location">
    <subcellularLocation>
        <location evidence="2">Nucleus</location>
    </subcellularLocation>
</comment>
<feature type="compositionally biased region" description="Basic residues" evidence="13">
    <location>
        <begin position="1267"/>
        <end position="1283"/>
    </location>
</feature>
<evidence type="ECO:0000256" key="7">
    <source>
        <dbReference type="ARBA" id="ARBA00022763"/>
    </source>
</evidence>
<evidence type="ECO:0000313" key="16">
    <source>
        <dbReference type="EMBL" id="KAF5367530.1"/>
    </source>
</evidence>
<evidence type="ECO:0000256" key="8">
    <source>
        <dbReference type="ARBA" id="ARBA00022801"/>
    </source>
</evidence>
<dbReference type="PANTHER" id="PTHR16171:SF7">
    <property type="entry name" value="DNA REPAIR PROTEIN RAD2"/>
    <property type="match status" value="1"/>
</dbReference>
<dbReference type="InterPro" id="IPR036279">
    <property type="entry name" value="5-3_exonuclease_C_sf"/>
</dbReference>
<evidence type="ECO:0000256" key="12">
    <source>
        <dbReference type="ARBA" id="ARBA00038112"/>
    </source>
</evidence>
<keyword evidence="5" id="KW-0479">Metal-binding</keyword>
<dbReference type="FunFam" id="1.10.150.20:FF:000030">
    <property type="entry name" value="Flap endonuclease GEN-like 1"/>
    <property type="match status" value="1"/>
</dbReference>
<dbReference type="CDD" id="cd09868">
    <property type="entry name" value="PIN_XPG_RAD2"/>
    <property type="match status" value="2"/>
</dbReference>
<accession>A0A8H5GMT1</accession>
<evidence type="ECO:0000256" key="5">
    <source>
        <dbReference type="ARBA" id="ARBA00022723"/>
    </source>
</evidence>
<dbReference type="GO" id="GO:0003697">
    <property type="term" value="F:single-stranded DNA binding"/>
    <property type="evidence" value="ECO:0007669"/>
    <property type="project" value="InterPro"/>
</dbReference>
<keyword evidence="9" id="KW-0460">Magnesium</keyword>
<dbReference type="GO" id="GO:0005634">
    <property type="term" value="C:nucleus"/>
    <property type="evidence" value="ECO:0007669"/>
    <property type="project" value="UniProtKB-SubCell"/>
</dbReference>
<evidence type="ECO:0000256" key="11">
    <source>
        <dbReference type="ARBA" id="ARBA00023242"/>
    </source>
</evidence>
<dbReference type="SUPFAM" id="SSF88723">
    <property type="entry name" value="PIN domain-like"/>
    <property type="match status" value="1"/>
</dbReference>
<evidence type="ECO:0000259" key="14">
    <source>
        <dbReference type="SMART" id="SM00484"/>
    </source>
</evidence>
<dbReference type="EMBL" id="JAACJM010000019">
    <property type="protein sequence ID" value="KAF5367530.1"/>
    <property type="molecule type" value="Genomic_DNA"/>
</dbReference>
<organism evidence="16 17">
    <name type="scientific">Tetrapyrgos nigripes</name>
    <dbReference type="NCBI Taxonomy" id="182062"/>
    <lineage>
        <taxon>Eukaryota</taxon>
        <taxon>Fungi</taxon>
        <taxon>Dikarya</taxon>
        <taxon>Basidiomycota</taxon>
        <taxon>Agaricomycotina</taxon>
        <taxon>Agaricomycetes</taxon>
        <taxon>Agaricomycetidae</taxon>
        <taxon>Agaricales</taxon>
        <taxon>Marasmiineae</taxon>
        <taxon>Marasmiaceae</taxon>
        <taxon>Tetrapyrgos</taxon>
    </lineage>
</organism>
<dbReference type="Proteomes" id="UP000559256">
    <property type="component" value="Unassembled WGS sequence"/>
</dbReference>
<evidence type="ECO:0000256" key="3">
    <source>
        <dbReference type="ARBA" id="ARBA00005283"/>
    </source>
</evidence>
<feature type="compositionally biased region" description="Low complexity" evidence="13">
    <location>
        <begin position="1249"/>
        <end position="1263"/>
    </location>
</feature>
<dbReference type="SMART" id="SM00485">
    <property type="entry name" value="XPGN"/>
    <property type="match status" value="1"/>
</dbReference>
<dbReference type="InterPro" id="IPR006085">
    <property type="entry name" value="XPG_DNA_repair_N"/>
</dbReference>
<evidence type="ECO:0000256" key="6">
    <source>
        <dbReference type="ARBA" id="ARBA00022759"/>
    </source>
</evidence>
<evidence type="ECO:0000256" key="1">
    <source>
        <dbReference type="ARBA" id="ARBA00001946"/>
    </source>
</evidence>
<keyword evidence="10" id="KW-0234">DNA repair</keyword>
<comment type="caution">
    <text evidence="16">The sequence shown here is derived from an EMBL/GenBank/DDBJ whole genome shotgun (WGS) entry which is preliminary data.</text>
</comment>
<feature type="region of interest" description="Disordered" evidence="13">
    <location>
        <begin position="636"/>
        <end position="659"/>
    </location>
</feature>
<dbReference type="GO" id="GO:0006289">
    <property type="term" value="P:nucleotide-excision repair"/>
    <property type="evidence" value="ECO:0007669"/>
    <property type="project" value="InterPro"/>
</dbReference>
<feature type="region of interest" description="Disordered" evidence="13">
    <location>
        <begin position="118"/>
        <end position="182"/>
    </location>
</feature>
<feature type="region of interest" description="Disordered" evidence="13">
    <location>
        <begin position="549"/>
        <end position="589"/>
    </location>
</feature>
<protein>
    <recommendedName>
        <fullName evidence="18">PIN domain-like protein</fullName>
    </recommendedName>
</protein>
<comment type="cofactor">
    <cofactor evidence="1">
        <name>Mg(2+)</name>
        <dbReference type="ChEBI" id="CHEBI:18420"/>
    </cofactor>
</comment>
<keyword evidence="6" id="KW-0255">Endonuclease</keyword>
<evidence type="ECO:0000256" key="2">
    <source>
        <dbReference type="ARBA" id="ARBA00004123"/>
    </source>
</evidence>
<gene>
    <name evidence="16" type="ORF">D9758_003607</name>
</gene>
<dbReference type="SMART" id="SM00484">
    <property type="entry name" value="XPGI"/>
    <property type="match status" value="1"/>
</dbReference>
<feature type="compositionally biased region" description="Polar residues" evidence="13">
    <location>
        <begin position="762"/>
        <end position="825"/>
    </location>
</feature>
<feature type="domain" description="XPG-I" evidence="14">
    <location>
        <begin position="923"/>
        <end position="992"/>
    </location>
</feature>
<reference evidence="16 17" key="1">
    <citation type="journal article" date="2020" name="ISME J.">
        <title>Uncovering the hidden diversity of litter-decomposition mechanisms in mushroom-forming fungi.</title>
        <authorList>
            <person name="Floudas D."/>
            <person name="Bentzer J."/>
            <person name="Ahren D."/>
            <person name="Johansson T."/>
            <person name="Persson P."/>
            <person name="Tunlid A."/>
        </authorList>
    </citation>
    <scope>NUCLEOTIDE SEQUENCE [LARGE SCALE GENOMIC DNA]</scope>
    <source>
        <strain evidence="16 17">CBS 291.85</strain>
    </source>
</reference>
<keyword evidence="17" id="KW-1185">Reference proteome</keyword>
<keyword evidence="4" id="KW-0540">Nuclease</keyword>
<feature type="compositionally biased region" description="Acidic residues" evidence="13">
    <location>
        <begin position="1288"/>
        <end position="1306"/>
    </location>
</feature>
<feature type="compositionally biased region" description="Acidic residues" evidence="13">
    <location>
        <begin position="141"/>
        <end position="152"/>
    </location>
</feature>
<dbReference type="SMART" id="SM00279">
    <property type="entry name" value="HhH2"/>
    <property type="match status" value="1"/>
</dbReference>
<comment type="similarity">
    <text evidence="12">Belongs to the XPG/RAD2 endonuclease family. GEN subfamily.</text>
</comment>
<dbReference type="Pfam" id="PF00867">
    <property type="entry name" value="XPG_I"/>
    <property type="match status" value="1"/>
</dbReference>